<evidence type="ECO:0000256" key="5">
    <source>
        <dbReference type="ARBA" id="ARBA00022989"/>
    </source>
</evidence>
<evidence type="ECO:0000256" key="6">
    <source>
        <dbReference type="ARBA" id="ARBA00023065"/>
    </source>
</evidence>
<dbReference type="Pfam" id="PF01545">
    <property type="entry name" value="Cation_efflux"/>
    <property type="match status" value="1"/>
</dbReference>
<keyword evidence="7 8" id="KW-0472">Membrane</keyword>
<feature type="transmembrane region" description="Helical" evidence="8">
    <location>
        <begin position="156"/>
        <end position="177"/>
    </location>
</feature>
<reference evidence="11" key="1">
    <citation type="submission" date="2016-05" db="EMBL/GenBank/DDBJ databases">
        <title>Comparative genomics of biotechnologically important yeasts.</title>
        <authorList>
            <consortium name="DOE Joint Genome Institute"/>
            <person name="Riley R."/>
            <person name="Haridas S."/>
            <person name="Wolfe K.H."/>
            <person name="Lopes M.R."/>
            <person name="Hittinger C.T."/>
            <person name="Goker M."/>
            <person name="Salamov A."/>
            <person name="Wisecaver J."/>
            <person name="Long T.M."/>
            <person name="Aerts A.L."/>
            <person name="Barry K."/>
            <person name="Choi C."/>
            <person name="Clum A."/>
            <person name="Coughlan A.Y."/>
            <person name="Deshpande S."/>
            <person name="Douglass A.P."/>
            <person name="Hanson S.J."/>
            <person name="Klenk H.-P."/>
            <person name="Labutti K."/>
            <person name="Lapidus A."/>
            <person name="Lindquist E."/>
            <person name="Lipzen A."/>
            <person name="Meier-Kolthoff J.P."/>
            <person name="Ohm R.A."/>
            <person name="Otillar R.P."/>
            <person name="Pangilinan J."/>
            <person name="Peng Y."/>
            <person name="Rokas A."/>
            <person name="Rosa C.A."/>
            <person name="Scheuner C."/>
            <person name="Sibirny A.A."/>
            <person name="Slot J.C."/>
            <person name="Stielow J.B."/>
            <person name="Sun H."/>
            <person name="Kurtzman C.P."/>
            <person name="Blackwell M."/>
            <person name="Grigoriev I.V."/>
            <person name="Jeffries T.W."/>
        </authorList>
    </citation>
    <scope>NUCLEOTIDE SEQUENCE [LARGE SCALE GENOMIC DNA]</scope>
    <source>
        <strain evidence="11">NRRL Y-12698</strain>
    </source>
</reference>
<name>A0A1E3QRN6_9ASCO</name>
<evidence type="ECO:0000256" key="2">
    <source>
        <dbReference type="ARBA" id="ARBA00008873"/>
    </source>
</evidence>
<dbReference type="FunFam" id="1.20.1510.10:FF:000014">
    <property type="entry name" value="Cation efflux protein/ zinc transporter"/>
    <property type="match status" value="1"/>
</dbReference>
<comment type="caution">
    <text evidence="8">Lacks conserved residue(s) required for the propagation of feature annotation.</text>
</comment>
<accession>A0A1E3QRN6</accession>
<dbReference type="NCBIfam" id="TIGR01297">
    <property type="entry name" value="CDF"/>
    <property type="match status" value="1"/>
</dbReference>
<dbReference type="InterPro" id="IPR058533">
    <property type="entry name" value="Cation_efflux_TM"/>
</dbReference>
<dbReference type="EMBL" id="KV454430">
    <property type="protein sequence ID" value="ODQ80154.1"/>
    <property type="molecule type" value="Genomic_DNA"/>
</dbReference>
<sequence length="300" mass="33169">VFTFFLLNLSFMFIQLIYSFKSHSLGLLSDSLHMFLDCISMLIGLVASVLAAYPESSSSPFGIRRIETLSGFANGTLLFGIIAEIFFGVVSRLISPVHLEQTNELLIVSALGLGVNVIGAYALLNNSEHSHTHGAITEDGHSHSCGEEANDNMRGIFLHVMADLLGSVGVVCSTLLIKWFKWPGFDPLASLFIAWLLIGHSKDLFKSAAKSLLLSLNDAQDSKLRDLFSTLITIPGVAGFTTPRFWPEQGKMAGYIHIQYFKGENSTIIKKRVEKVFNNAGMTKIWLQIESETDDCWCRK</sequence>
<dbReference type="STRING" id="984486.A0A1E3QRN6"/>
<evidence type="ECO:0000256" key="7">
    <source>
        <dbReference type="ARBA" id="ARBA00023136"/>
    </source>
</evidence>
<dbReference type="InterPro" id="IPR002524">
    <property type="entry name" value="Cation_efflux"/>
</dbReference>
<comment type="subcellular location">
    <subcellularLocation>
        <location evidence="8">Endoplasmic reticulum membrane</location>
        <topology evidence="8">Multi-pass membrane protein</topology>
    </subcellularLocation>
    <subcellularLocation>
        <location evidence="1">Membrane</location>
        <topology evidence="1">Multi-pass membrane protein</topology>
    </subcellularLocation>
</comment>
<dbReference type="GO" id="GO:0005385">
    <property type="term" value="F:zinc ion transmembrane transporter activity"/>
    <property type="evidence" value="ECO:0007669"/>
    <property type="project" value="UniProtKB-UniRule"/>
</dbReference>
<evidence type="ECO:0000256" key="4">
    <source>
        <dbReference type="ARBA" id="ARBA00022692"/>
    </source>
</evidence>
<dbReference type="GO" id="GO:0006882">
    <property type="term" value="P:intracellular zinc ion homeostasis"/>
    <property type="evidence" value="ECO:0007669"/>
    <property type="project" value="InterPro"/>
</dbReference>
<proteinExistence type="inferred from homology"/>
<dbReference type="GO" id="GO:0005794">
    <property type="term" value="C:Golgi apparatus"/>
    <property type="evidence" value="ECO:0007669"/>
    <property type="project" value="TreeGrafter"/>
</dbReference>
<dbReference type="GO" id="GO:0031410">
    <property type="term" value="C:cytoplasmic vesicle"/>
    <property type="evidence" value="ECO:0007669"/>
    <property type="project" value="TreeGrafter"/>
</dbReference>
<comment type="function">
    <text evidence="8">Functions as a zinc transporter.</text>
</comment>
<keyword evidence="8" id="KW-0256">Endoplasmic reticulum</keyword>
<keyword evidence="6 8" id="KW-0406">Ion transport</keyword>
<dbReference type="InterPro" id="IPR045316">
    <property type="entry name" value="Msc2-like"/>
</dbReference>
<dbReference type="PANTHER" id="PTHR45755:SF4">
    <property type="entry name" value="ZINC TRANSPORTER 7"/>
    <property type="match status" value="1"/>
</dbReference>
<dbReference type="InterPro" id="IPR027469">
    <property type="entry name" value="Cation_efflux_TMD_sf"/>
</dbReference>
<dbReference type="PANTHER" id="PTHR45755">
    <property type="match status" value="1"/>
</dbReference>
<protein>
    <recommendedName>
        <fullName evidence="8">Zinc transporter</fullName>
    </recommendedName>
</protein>
<evidence type="ECO:0000256" key="1">
    <source>
        <dbReference type="ARBA" id="ARBA00004141"/>
    </source>
</evidence>
<evidence type="ECO:0000256" key="3">
    <source>
        <dbReference type="ARBA" id="ARBA00022448"/>
    </source>
</evidence>
<dbReference type="AlphaFoldDB" id="A0A1E3QRN6"/>
<dbReference type="Proteomes" id="UP000094336">
    <property type="component" value="Unassembled WGS sequence"/>
</dbReference>
<keyword evidence="4 8" id="KW-0812">Transmembrane</keyword>
<feature type="transmembrane region" description="Helical" evidence="8">
    <location>
        <begin position="6"/>
        <end position="22"/>
    </location>
</feature>
<keyword evidence="11" id="KW-1185">Reference proteome</keyword>
<dbReference type="OrthoDB" id="78669at2759"/>
<keyword evidence="3 8" id="KW-0813">Transport</keyword>
<dbReference type="SUPFAM" id="SSF161111">
    <property type="entry name" value="Cation efflux protein transmembrane domain-like"/>
    <property type="match status" value="1"/>
</dbReference>
<evidence type="ECO:0000313" key="11">
    <source>
        <dbReference type="Proteomes" id="UP000094336"/>
    </source>
</evidence>
<comment type="similarity">
    <text evidence="2 8">Belongs to the cation diffusion facilitator (CDF) transporter (TC 2.A.4) family. SLC30A subfamily.</text>
</comment>
<feature type="non-terminal residue" evidence="10">
    <location>
        <position position="300"/>
    </location>
</feature>
<organism evidence="10 11">
    <name type="scientific">Babjeviella inositovora NRRL Y-12698</name>
    <dbReference type="NCBI Taxonomy" id="984486"/>
    <lineage>
        <taxon>Eukaryota</taxon>
        <taxon>Fungi</taxon>
        <taxon>Dikarya</taxon>
        <taxon>Ascomycota</taxon>
        <taxon>Saccharomycotina</taxon>
        <taxon>Pichiomycetes</taxon>
        <taxon>Serinales incertae sedis</taxon>
        <taxon>Babjeviella</taxon>
    </lineage>
</organism>
<dbReference type="Gene3D" id="1.20.1510.10">
    <property type="entry name" value="Cation efflux protein transmembrane domain"/>
    <property type="match status" value="1"/>
</dbReference>
<feature type="transmembrane region" description="Helical" evidence="8">
    <location>
        <begin position="73"/>
        <end position="93"/>
    </location>
</feature>
<feature type="transmembrane region" description="Helical" evidence="8">
    <location>
        <begin position="34"/>
        <end position="53"/>
    </location>
</feature>
<evidence type="ECO:0000256" key="8">
    <source>
        <dbReference type="RuleBase" id="RU369017"/>
    </source>
</evidence>
<dbReference type="GO" id="GO:0005789">
    <property type="term" value="C:endoplasmic reticulum membrane"/>
    <property type="evidence" value="ECO:0007669"/>
    <property type="project" value="UniProtKB-SubCell"/>
</dbReference>
<dbReference type="RefSeq" id="XP_018985482.1">
    <property type="nucleotide sequence ID" value="XM_019131255.1"/>
</dbReference>
<dbReference type="GO" id="GO:1904257">
    <property type="term" value="P:zinc ion import into Golgi lumen"/>
    <property type="evidence" value="ECO:0007669"/>
    <property type="project" value="TreeGrafter"/>
</dbReference>
<feature type="domain" description="Cation efflux protein transmembrane" evidence="9">
    <location>
        <begin position="1"/>
        <end position="213"/>
    </location>
</feature>
<dbReference type="GeneID" id="30149108"/>
<feature type="non-terminal residue" evidence="10">
    <location>
        <position position="1"/>
    </location>
</feature>
<feature type="transmembrane region" description="Helical" evidence="8">
    <location>
        <begin position="105"/>
        <end position="124"/>
    </location>
</feature>
<evidence type="ECO:0000313" key="10">
    <source>
        <dbReference type="EMBL" id="ODQ80154.1"/>
    </source>
</evidence>
<gene>
    <name evidence="10" type="ORF">BABINDRAFT_20848</name>
</gene>
<evidence type="ECO:0000259" key="9">
    <source>
        <dbReference type="Pfam" id="PF01545"/>
    </source>
</evidence>
<keyword evidence="5 8" id="KW-1133">Transmembrane helix</keyword>